<dbReference type="RefSeq" id="WP_076931205.1">
    <property type="nucleotide sequence ID" value="NZ_LT605205.1"/>
</dbReference>
<keyword evidence="7" id="KW-1185">Reference proteome</keyword>
<evidence type="ECO:0000259" key="5">
    <source>
        <dbReference type="Pfam" id="PF01551"/>
    </source>
</evidence>
<feature type="domain" description="M23ase beta-sheet core" evidence="5">
    <location>
        <begin position="352"/>
        <end position="445"/>
    </location>
</feature>
<dbReference type="PANTHER" id="PTHR21666">
    <property type="entry name" value="PEPTIDASE-RELATED"/>
    <property type="match status" value="1"/>
</dbReference>
<evidence type="ECO:0000313" key="6">
    <source>
        <dbReference type="EMBL" id="SCD21365.1"/>
    </source>
</evidence>
<reference evidence="6 7" key="1">
    <citation type="submission" date="2016-08" db="EMBL/GenBank/DDBJ databases">
        <authorList>
            <person name="Seilhamer J.J."/>
        </authorList>
    </citation>
    <scope>NUCLEOTIDE SEQUENCE [LARGE SCALE GENOMIC DNA]</scope>
    <source>
        <strain evidence="6">M3/6</strain>
    </source>
</reference>
<sequence length="451" mass="51842">MKKFVFLLLFHAVALLLLSQTQQIENLQRQQQALMEEIRSTNKLYLDVKKQTTTILDRINLINNQISARKKLIDVQSREIEALRKEEVRLESEISRLNKELKKKQEYYADAMKGMLNHKFSQNKLLFILSGKSVGESLRRMQYLREYSKWQKTQAEEIKKQHAEIKEKQGLLAKAKADREKALASLQEEQKRLQGEEKTRQSEMATVKGQERELQRTLREKQQRADQLNAQIERLIAEEVARLEREAEARRKAEEAERRRKAEEKLAEDRRRGESREETGRETPEKTEERASGAAPGPRIEAGRSTASAETFNLSKDFAANRGKLPMPVTGTAAIVGNFGAKKHNEWNVTTNSNGVDIQAERGANIRSVFDGEVSKVFSFPGSNTCVIVRHGDYYTFYANIYDLFVKQGDKVKTGQSLGRIFTDPDTGVSTMHFQLWQKTNKLNPAPWLSR</sequence>
<dbReference type="EMBL" id="LT605205">
    <property type="protein sequence ID" value="SCD21365.1"/>
    <property type="molecule type" value="Genomic_DNA"/>
</dbReference>
<feature type="coiled-coil region" evidence="2">
    <location>
        <begin position="73"/>
        <end position="107"/>
    </location>
</feature>
<dbReference type="KEGG" id="psac:PSM36_2564"/>
<dbReference type="Gene3D" id="6.10.250.3150">
    <property type="match status" value="1"/>
</dbReference>
<proteinExistence type="predicted"/>
<dbReference type="Proteomes" id="UP000187464">
    <property type="component" value="Chromosome I"/>
</dbReference>
<feature type="coiled-coil region" evidence="2">
    <location>
        <begin position="17"/>
        <end position="44"/>
    </location>
</feature>
<accession>A0A1R3TBK8</accession>
<feature type="signal peptide" evidence="4">
    <location>
        <begin position="1"/>
        <end position="24"/>
    </location>
</feature>
<feature type="compositionally biased region" description="Basic and acidic residues" evidence="3">
    <location>
        <begin position="253"/>
        <end position="291"/>
    </location>
</feature>
<dbReference type="PANTHER" id="PTHR21666:SF289">
    <property type="entry name" value="L-ALA--D-GLU ENDOPEPTIDASE"/>
    <property type="match status" value="1"/>
</dbReference>
<feature type="compositionally biased region" description="Basic and acidic residues" evidence="3">
    <location>
        <begin position="209"/>
        <end position="224"/>
    </location>
</feature>
<dbReference type="InterPro" id="IPR016047">
    <property type="entry name" value="M23ase_b-sheet_dom"/>
</dbReference>
<evidence type="ECO:0000256" key="2">
    <source>
        <dbReference type="SAM" id="Coils"/>
    </source>
</evidence>
<dbReference type="STRING" id="1642647.PSM36_2564"/>
<evidence type="ECO:0000256" key="4">
    <source>
        <dbReference type="SAM" id="SignalP"/>
    </source>
</evidence>
<dbReference type="GO" id="GO:0004222">
    <property type="term" value="F:metalloendopeptidase activity"/>
    <property type="evidence" value="ECO:0007669"/>
    <property type="project" value="TreeGrafter"/>
</dbReference>
<dbReference type="InterPro" id="IPR050570">
    <property type="entry name" value="Cell_wall_metabolism_enzyme"/>
</dbReference>
<keyword evidence="1 4" id="KW-0732">Signal</keyword>
<dbReference type="AlphaFoldDB" id="A0A1R3TBK8"/>
<protein>
    <submittedName>
        <fullName evidence="6">Septal ring factor EnvC</fullName>
    </submittedName>
</protein>
<dbReference type="Gene3D" id="2.70.70.10">
    <property type="entry name" value="Glucose Permease (Domain IIA)"/>
    <property type="match status" value="1"/>
</dbReference>
<keyword evidence="2" id="KW-0175">Coiled coil</keyword>
<feature type="compositionally biased region" description="Basic and acidic residues" evidence="3">
    <location>
        <begin position="183"/>
        <end position="201"/>
    </location>
</feature>
<feature type="region of interest" description="Disordered" evidence="3">
    <location>
        <begin position="183"/>
        <end position="225"/>
    </location>
</feature>
<gene>
    <name evidence="6" type="ORF">PSM36_2564</name>
</gene>
<dbReference type="SUPFAM" id="SSF51261">
    <property type="entry name" value="Duplicated hybrid motif"/>
    <property type="match status" value="1"/>
</dbReference>
<feature type="chain" id="PRO_5010247248" evidence="4">
    <location>
        <begin position="25"/>
        <end position="451"/>
    </location>
</feature>
<organism evidence="6 7">
    <name type="scientific">Proteiniphilum saccharofermentans</name>
    <dbReference type="NCBI Taxonomy" id="1642647"/>
    <lineage>
        <taxon>Bacteria</taxon>
        <taxon>Pseudomonadati</taxon>
        <taxon>Bacteroidota</taxon>
        <taxon>Bacteroidia</taxon>
        <taxon>Bacteroidales</taxon>
        <taxon>Dysgonomonadaceae</taxon>
        <taxon>Proteiniphilum</taxon>
    </lineage>
</organism>
<name>A0A1R3TBK8_9BACT</name>
<dbReference type="Pfam" id="PF01551">
    <property type="entry name" value="Peptidase_M23"/>
    <property type="match status" value="1"/>
</dbReference>
<dbReference type="InterPro" id="IPR011055">
    <property type="entry name" value="Dup_hybrid_motif"/>
</dbReference>
<feature type="region of interest" description="Disordered" evidence="3">
    <location>
        <begin position="253"/>
        <end position="307"/>
    </location>
</feature>
<dbReference type="CDD" id="cd12797">
    <property type="entry name" value="M23_peptidase"/>
    <property type="match status" value="1"/>
</dbReference>
<evidence type="ECO:0000256" key="3">
    <source>
        <dbReference type="SAM" id="MobiDB-lite"/>
    </source>
</evidence>
<evidence type="ECO:0000256" key="1">
    <source>
        <dbReference type="ARBA" id="ARBA00022729"/>
    </source>
</evidence>
<evidence type="ECO:0000313" key="7">
    <source>
        <dbReference type="Proteomes" id="UP000187464"/>
    </source>
</evidence>